<dbReference type="AlphaFoldDB" id="A0A5N5FBF6"/>
<comment type="caution">
    <text evidence="1">The sequence shown here is derived from an EMBL/GenBank/DDBJ whole genome shotgun (WGS) entry which is preliminary data.</text>
</comment>
<reference evidence="2" key="2">
    <citation type="submission" date="2019-10" db="EMBL/GenBank/DDBJ databases">
        <title>A de novo genome assembly of a pear dwarfing rootstock.</title>
        <authorList>
            <person name="Wang F."/>
            <person name="Wang J."/>
            <person name="Li S."/>
            <person name="Zhang Y."/>
            <person name="Fang M."/>
            <person name="Ma L."/>
            <person name="Zhao Y."/>
            <person name="Jiang S."/>
        </authorList>
    </citation>
    <scope>NUCLEOTIDE SEQUENCE [LARGE SCALE GENOMIC DNA]</scope>
</reference>
<dbReference type="OrthoDB" id="1938144at2759"/>
<evidence type="ECO:0000313" key="1">
    <source>
        <dbReference type="EMBL" id="KAB2599221.1"/>
    </source>
</evidence>
<proteinExistence type="predicted"/>
<dbReference type="EMBL" id="SMOL01000753">
    <property type="protein sequence ID" value="KAB2599221.1"/>
    <property type="molecule type" value="Genomic_DNA"/>
</dbReference>
<gene>
    <name evidence="1" type="ORF">D8674_009492</name>
</gene>
<evidence type="ECO:0000313" key="2">
    <source>
        <dbReference type="Proteomes" id="UP000327157"/>
    </source>
</evidence>
<dbReference type="Proteomes" id="UP000327157">
    <property type="component" value="Chromosome 13"/>
</dbReference>
<name>A0A5N5FBF6_9ROSA</name>
<keyword evidence="2" id="KW-1185">Reference proteome</keyword>
<sequence>MSDRHNDILKSVAEFFPESPHSFCIVHLKQNISTLFPKAAGEGLKKKMMNLLANCAYTCTPSEFDDCIAEFKNNGQGHNYVIAHFPGKRWGSINNALSESFNAMVSNSCCMPLMDLLKDIRVRLMISIAEKRIFGQTIHTICVQRKKMR</sequence>
<protein>
    <recommendedName>
        <fullName evidence="3">MULE transposase domain-containing protein</fullName>
    </recommendedName>
</protein>
<accession>A0A5N5FBF6</accession>
<organism evidence="1 2">
    <name type="scientific">Pyrus ussuriensis x Pyrus communis</name>
    <dbReference type="NCBI Taxonomy" id="2448454"/>
    <lineage>
        <taxon>Eukaryota</taxon>
        <taxon>Viridiplantae</taxon>
        <taxon>Streptophyta</taxon>
        <taxon>Embryophyta</taxon>
        <taxon>Tracheophyta</taxon>
        <taxon>Spermatophyta</taxon>
        <taxon>Magnoliopsida</taxon>
        <taxon>eudicotyledons</taxon>
        <taxon>Gunneridae</taxon>
        <taxon>Pentapetalae</taxon>
        <taxon>rosids</taxon>
        <taxon>fabids</taxon>
        <taxon>Rosales</taxon>
        <taxon>Rosaceae</taxon>
        <taxon>Amygdaloideae</taxon>
        <taxon>Maleae</taxon>
        <taxon>Pyrus</taxon>
    </lineage>
</organism>
<reference evidence="1 2" key="1">
    <citation type="submission" date="2019-09" db="EMBL/GenBank/DDBJ databases">
        <authorList>
            <person name="Ou C."/>
        </authorList>
    </citation>
    <scope>NUCLEOTIDE SEQUENCE [LARGE SCALE GENOMIC DNA]</scope>
    <source>
        <strain evidence="1">S2</strain>
        <tissue evidence="1">Leaf</tissue>
    </source>
</reference>
<reference evidence="1 2" key="3">
    <citation type="submission" date="2019-11" db="EMBL/GenBank/DDBJ databases">
        <title>A de novo genome assembly of a pear dwarfing rootstock.</title>
        <authorList>
            <person name="Wang F."/>
            <person name="Wang J."/>
            <person name="Li S."/>
            <person name="Zhang Y."/>
            <person name="Fang M."/>
            <person name="Ma L."/>
            <person name="Zhao Y."/>
            <person name="Jiang S."/>
        </authorList>
    </citation>
    <scope>NUCLEOTIDE SEQUENCE [LARGE SCALE GENOMIC DNA]</scope>
    <source>
        <strain evidence="1">S2</strain>
        <tissue evidence="1">Leaf</tissue>
    </source>
</reference>
<dbReference type="PANTHER" id="PTHR31973:SF187">
    <property type="entry name" value="MUTATOR TRANSPOSASE MUDRA PROTEIN"/>
    <property type="match status" value="1"/>
</dbReference>
<evidence type="ECO:0008006" key="3">
    <source>
        <dbReference type="Google" id="ProtNLM"/>
    </source>
</evidence>
<dbReference type="PANTHER" id="PTHR31973">
    <property type="entry name" value="POLYPROTEIN, PUTATIVE-RELATED"/>
    <property type="match status" value="1"/>
</dbReference>